<name>A0ABP7BS31_9MICO</name>
<dbReference type="InterPro" id="IPR001106">
    <property type="entry name" value="Aromatic_Lyase"/>
</dbReference>
<protein>
    <submittedName>
        <fullName evidence="2">Aromatic amino acid ammonia-lyase</fullName>
    </submittedName>
</protein>
<dbReference type="InterPro" id="IPR008948">
    <property type="entry name" value="L-Aspartase-like"/>
</dbReference>
<evidence type="ECO:0000313" key="2">
    <source>
        <dbReference type="EMBL" id="GAA3668540.1"/>
    </source>
</evidence>
<keyword evidence="3" id="KW-1185">Reference proteome</keyword>
<dbReference type="EMBL" id="BAAAYV010000025">
    <property type="protein sequence ID" value="GAA3668540.1"/>
    <property type="molecule type" value="Genomic_DNA"/>
</dbReference>
<organism evidence="2 3">
    <name type="scientific">Microbacterium marinilacus</name>
    <dbReference type="NCBI Taxonomy" id="415209"/>
    <lineage>
        <taxon>Bacteria</taxon>
        <taxon>Bacillati</taxon>
        <taxon>Actinomycetota</taxon>
        <taxon>Actinomycetes</taxon>
        <taxon>Micrococcales</taxon>
        <taxon>Microbacteriaceae</taxon>
        <taxon>Microbacterium</taxon>
    </lineage>
</organism>
<gene>
    <name evidence="2" type="ORF">GCM10022202_33230</name>
</gene>
<dbReference type="SUPFAM" id="SSF48557">
    <property type="entry name" value="L-aspartase-like"/>
    <property type="match status" value="1"/>
</dbReference>
<dbReference type="Proteomes" id="UP001410795">
    <property type="component" value="Unassembled WGS sequence"/>
</dbReference>
<dbReference type="PANTHER" id="PTHR10362">
    <property type="entry name" value="HISTIDINE AMMONIA-LYASE"/>
    <property type="match status" value="1"/>
</dbReference>
<keyword evidence="1" id="KW-0456">Lyase</keyword>
<dbReference type="InterPro" id="IPR024083">
    <property type="entry name" value="Fumarase/histidase_N"/>
</dbReference>
<accession>A0ABP7BS31</accession>
<reference evidence="3" key="1">
    <citation type="journal article" date="2019" name="Int. J. Syst. Evol. Microbiol.">
        <title>The Global Catalogue of Microorganisms (GCM) 10K type strain sequencing project: providing services to taxonomists for standard genome sequencing and annotation.</title>
        <authorList>
            <consortium name="The Broad Institute Genomics Platform"/>
            <consortium name="The Broad Institute Genome Sequencing Center for Infectious Disease"/>
            <person name="Wu L."/>
            <person name="Ma J."/>
        </authorList>
    </citation>
    <scope>NUCLEOTIDE SEQUENCE [LARGE SCALE GENOMIC DNA]</scope>
    <source>
        <strain evidence="3">JCM 16546</strain>
    </source>
</reference>
<evidence type="ECO:0000256" key="1">
    <source>
        <dbReference type="ARBA" id="ARBA00023239"/>
    </source>
</evidence>
<comment type="caution">
    <text evidence="2">The sequence shown here is derived from an EMBL/GenBank/DDBJ whole genome shotgun (WGS) entry which is preliminary data.</text>
</comment>
<dbReference type="Gene3D" id="1.20.200.10">
    <property type="entry name" value="Fumarase/aspartase (Central domain)"/>
    <property type="match status" value="1"/>
</dbReference>
<dbReference type="Pfam" id="PF00221">
    <property type="entry name" value="Lyase_aromatic"/>
    <property type="match status" value="1"/>
</dbReference>
<evidence type="ECO:0000313" key="3">
    <source>
        <dbReference type="Proteomes" id="UP001410795"/>
    </source>
</evidence>
<dbReference type="RefSeq" id="WP_221858085.1">
    <property type="nucleotide sequence ID" value="NZ_BAAAYV010000025.1"/>
</dbReference>
<dbReference type="Gene3D" id="1.10.275.10">
    <property type="entry name" value="Fumarase/aspartase (N-terminal domain)"/>
    <property type="match status" value="1"/>
</dbReference>
<sequence>MSPSAAPSPAPNPVEISAATTAEDIVAIADGAPVSLSPASREDVGRMKEAADRIGAAHATYGRSTGVGANRTTTVSEADDAAAEHGRLLVRSHATDAGTPLPHRAVRAMAATRLAQLAQARSGIDPAVPDALVAALNADALPEIGRYGSIGTGDLAALSALALALAGERPTSAPLVVPPIRWGADSALPFLSSSALTVARGVLASDELRRLDRASRVLYALAIVAFEGSVEAFSPAAAAAISAPGVDEVAAEVRALLRGHDARAARIQDPYGLRVHPITQAALVTAMVRLDAQLGRLVTAAQENPMFDAAAGTVTHHGGFYQAQLAGDLDAASLAIARAATNAHARLRLANEPGYTGLRPFLAEGPAGASGLMMLEYTAAAALAEIRAAASPASLGTISLSRGTEEDAGFATQGVVQLERAVEGYRVVLSCELLSVARLVAQRGATLPPRLRPLHGALAGLMPEHQDQDLRPPLQAADALLDGLAEVSP</sequence>
<proteinExistence type="predicted"/>